<comment type="caution">
    <text evidence="1">The sequence shown here is derived from an EMBL/GenBank/DDBJ whole genome shotgun (WGS) entry which is preliminary data.</text>
</comment>
<dbReference type="SUPFAM" id="SSF52317">
    <property type="entry name" value="Class I glutamine amidotransferase-like"/>
    <property type="match status" value="1"/>
</dbReference>
<name>A0ABT3A8G0_9ALTE</name>
<gene>
    <name evidence="1" type="ORF">OE749_07685</name>
</gene>
<organism evidence="1 2">
    <name type="scientific">Fluctibacter corallii</name>
    <dbReference type="NCBI Taxonomy" id="2984329"/>
    <lineage>
        <taxon>Bacteria</taxon>
        <taxon>Pseudomonadati</taxon>
        <taxon>Pseudomonadota</taxon>
        <taxon>Gammaproteobacteria</taxon>
        <taxon>Alteromonadales</taxon>
        <taxon>Alteromonadaceae</taxon>
        <taxon>Fluctibacter</taxon>
    </lineage>
</organism>
<dbReference type="Proteomes" id="UP001652504">
    <property type="component" value="Unassembled WGS sequence"/>
</dbReference>
<dbReference type="InterPro" id="IPR029062">
    <property type="entry name" value="Class_I_gatase-like"/>
</dbReference>
<sequence length="242" mass="26597">MSSQSMAAVIYVLGDDQSENTINPYLESQGHTVYHDSTYQAWDGTIPMDTDVVLYLYGYDYGDELGEDTDPVKANQSILNFVASGGGLIFTEWYAYEELDEPVSQLLPVKYNGDYYYEANWNVSSGYENHDLVRGLANSDFTEGDGSEDTYSDVSALVGTTVVMEDENGIPLLSYTHKHGGTVVHINDGMTYDDAISDNMLSVINSAATFAANNKAVAVNEPSTIILMFISLLALVRLRGNR</sequence>
<proteinExistence type="predicted"/>
<evidence type="ECO:0000313" key="1">
    <source>
        <dbReference type="EMBL" id="MCV2884572.1"/>
    </source>
</evidence>
<protein>
    <submittedName>
        <fullName evidence="1">Uncharacterized protein</fullName>
    </submittedName>
</protein>
<reference evidence="1 2" key="1">
    <citation type="submission" date="2022-10" db="EMBL/GenBank/DDBJ databases">
        <title>Aestuariibacter sp. AA17 isolated from Montipora capitata coral fragment.</title>
        <authorList>
            <person name="Emsley S.A."/>
            <person name="Pfannmuller K.M."/>
            <person name="Loughran R.M."/>
            <person name="Shlafstein M."/>
            <person name="Papke E."/>
            <person name="Saw J.H."/>
            <person name="Ushijima B."/>
            <person name="Videau P."/>
        </authorList>
    </citation>
    <scope>NUCLEOTIDE SEQUENCE [LARGE SCALE GENOMIC DNA]</scope>
    <source>
        <strain evidence="1 2">AA17</strain>
    </source>
</reference>
<dbReference type="EMBL" id="JAOWKX010000003">
    <property type="protein sequence ID" value="MCV2884572.1"/>
    <property type="molecule type" value="Genomic_DNA"/>
</dbReference>
<evidence type="ECO:0000313" key="2">
    <source>
        <dbReference type="Proteomes" id="UP001652504"/>
    </source>
</evidence>
<accession>A0ABT3A8G0</accession>
<keyword evidence="2" id="KW-1185">Reference proteome</keyword>